<dbReference type="InterPro" id="IPR045851">
    <property type="entry name" value="AMP-bd_C_sf"/>
</dbReference>
<dbReference type="AlphaFoldDB" id="A0A101PUN2"/>
<dbReference type="Pfam" id="PF00501">
    <property type="entry name" value="AMP-binding"/>
    <property type="match status" value="1"/>
</dbReference>
<evidence type="ECO:0000259" key="4">
    <source>
        <dbReference type="Pfam" id="PF00501"/>
    </source>
</evidence>
<sequence>MSLAVSTGDLHAGGCRPPRISGLHDVIDAQVRDRPDAPALVLGEARETVSYRTLAALADELAHRLLAAGLHPHRPVGLVSADNLEFVVALLGAARAGLVLAPVDPALPEAERRRRYTALGAQAVLTGPPVPPPARPVGGPPHWPLTVRRSGGGRYGVALDAATTADGAPHSAADRLTGDDALALFTAGTTGQAKIVPLTHANVAASLHGITTTYELTPADATVAAMPFFHGHGLLAGLLATLATGGRLLLPERGRFTAHTFWDDMRAVSATWYTAVPTIHQILLGRAPGEYPGRSALPLRFARSCSAPLPAATARALESLLDAPVLSAYGMTETTHQAASEPLGASRDRTAGSVGRPTAGEIRVLDAGRQPCAVGTEGELWVHGPAVARGYLAEPAETAAAFHDGWFRTGDLGYQDAAGRLYLTGRIKNLINRGGEKISPEHVEEVLAGAPGVTEAAVFAVPDPTYGQRVGAAVVLAGGATATEPDLLAHCRDQLAPYEVPERLAIVPSLPHTAKGALDRGAVAALYGT</sequence>
<comment type="similarity">
    <text evidence="1">Belongs to the ATP-dependent AMP-binding enzyme family.</text>
</comment>
<evidence type="ECO:0000256" key="3">
    <source>
        <dbReference type="SAM" id="MobiDB-lite"/>
    </source>
</evidence>
<protein>
    <submittedName>
        <fullName evidence="6">Acyl-CoA synthetase</fullName>
    </submittedName>
</protein>
<dbReference type="InterPro" id="IPR042099">
    <property type="entry name" value="ANL_N_sf"/>
</dbReference>
<evidence type="ECO:0000259" key="5">
    <source>
        <dbReference type="Pfam" id="PF13193"/>
    </source>
</evidence>
<dbReference type="InterPro" id="IPR000873">
    <property type="entry name" value="AMP-dep_synth/lig_dom"/>
</dbReference>
<evidence type="ECO:0000256" key="2">
    <source>
        <dbReference type="ARBA" id="ARBA00022598"/>
    </source>
</evidence>
<dbReference type="Proteomes" id="UP000053398">
    <property type="component" value="Unassembled WGS sequence"/>
</dbReference>
<feature type="region of interest" description="Disordered" evidence="3">
    <location>
        <begin position="337"/>
        <end position="358"/>
    </location>
</feature>
<dbReference type="RefSeq" id="WP_059266059.1">
    <property type="nucleotide sequence ID" value="NZ_KQ948368.1"/>
</dbReference>
<dbReference type="GO" id="GO:0031956">
    <property type="term" value="F:medium-chain fatty acid-CoA ligase activity"/>
    <property type="evidence" value="ECO:0007669"/>
    <property type="project" value="TreeGrafter"/>
</dbReference>
<dbReference type="PANTHER" id="PTHR43201:SF5">
    <property type="entry name" value="MEDIUM-CHAIN ACYL-COA LIGASE ACSF2, MITOCHONDRIAL"/>
    <property type="match status" value="1"/>
</dbReference>
<evidence type="ECO:0000313" key="7">
    <source>
        <dbReference type="Proteomes" id="UP000053398"/>
    </source>
</evidence>
<comment type="caution">
    <text evidence="6">The sequence shown here is derived from an EMBL/GenBank/DDBJ whole genome shotgun (WGS) entry which is preliminary data.</text>
</comment>
<organism evidence="6 7">
    <name type="scientific">Streptomyces corchorusii</name>
    <name type="common">Streptomyces chibaensis</name>
    <dbReference type="NCBI Taxonomy" id="1903"/>
    <lineage>
        <taxon>Bacteria</taxon>
        <taxon>Bacillati</taxon>
        <taxon>Actinomycetota</taxon>
        <taxon>Actinomycetes</taxon>
        <taxon>Kitasatosporales</taxon>
        <taxon>Streptomycetaceae</taxon>
        <taxon>Streptomyces</taxon>
    </lineage>
</organism>
<dbReference type="GO" id="GO:0006631">
    <property type="term" value="P:fatty acid metabolic process"/>
    <property type="evidence" value="ECO:0007669"/>
    <property type="project" value="TreeGrafter"/>
</dbReference>
<keyword evidence="2" id="KW-0436">Ligase</keyword>
<feature type="domain" description="AMP-binding enzyme C-terminal" evidence="5">
    <location>
        <begin position="443"/>
        <end position="516"/>
    </location>
</feature>
<dbReference type="PANTHER" id="PTHR43201">
    <property type="entry name" value="ACYL-COA SYNTHETASE"/>
    <property type="match status" value="1"/>
</dbReference>
<name>A0A101PUN2_STRCK</name>
<dbReference type="Gene3D" id="3.40.50.12780">
    <property type="entry name" value="N-terminal domain of ligase-like"/>
    <property type="match status" value="1"/>
</dbReference>
<dbReference type="NCBIfam" id="NF004511">
    <property type="entry name" value="PRK05852.1"/>
    <property type="match status" value="1"/>
</dbReference>
<gene>
    <name evidence="6" type="ORF">AQJ11_35850</name>
</gene>
<keyword evidence="7" id="KW-1185">Reference proteome</keyword>
<evidence type="ECO:0000256" key="1">
    <source>
        <dbReference type="ARBA" id="ARBA00006432"/>
    </source>
</evidence>
<reference evidence="6 7" key="1">
    <citation type="submission" date="2015-10" db="EMBL/GenBank/DDBJ databases">
        <title>Draft genome sequence of Streptomyces corchorusii DSM 40340, type strain for the species Streptomyces corchorusii.</title>
        <authorList>
            <person name="Ruckert C."/>
            <person name="Winkler A."/>
            <person name="Kalinowski J."/>
            <person name="Kampfer P."/>
            <person name="Glaeser S."/>
        </authorList>
    </citation>
    <scope>NUCLEOTIDE SEQUENCE [LARGE SCALE GENOMIC DNA]</scope>
    <source>
        <strain evidence="6 7">DSM 40340</strain>
    </source>
</reference>
<dbReference type="EMBL" id="LMWP01000046">
    <property type="protein sequence ID" value="KUN18038.1"/>
    <property type="molecule type" value="Genomic_DNA"/>
</dbReference>
<evidence type="ECO:0000313" key="6">
    <source>
        <dbReference type="EMBL" id="KUN18038.1"/>
    </source>
</evidence>
<dbReference type="Gene3D" id="3.30.300.30">
    <property type="match status" value="1"/>
</dbReference>
<feature type="domain" description="AMP-dependent synthetase/ligase" evidence="4">
    <location>
        <begin position="28"/>
        <end position="392"/>
    </location>
</feature>
<proteinExistence type="inferred from homology"/>
<accession>A0A101PUN2</accession>
<dbReference type="SUPFAM" id="SSF56801">
    <property type="entry name" value="Acetyl-CoA synthetase-like"/>
    <property type="match status" value="1"/>
</dbReference>
<dbReference type="InterPro" id="IPR025110">
    <property type="entry name" value="AMP-bd_C"/>
</dbReference>
<dbReference type="Pfam" id="PF13193">
    <property type="entry name" value="AMP-binding_C"/>
    <property type="match status" value="1"/>
</dbReference>